<evidence type="ECO:0000313" key="2">
    <source>
        <dbReference type="Proteomes" id="UP001321749"/>
    </source>
</evidence>
<name>A0AAV9HYP5_9PEZI</name>
<dbReference type="EMBL" id="MU864936">
    <property type="protein sequence ID" value="KAK4465836.1"/>
    <property type="molecule type" value="Genomic_DNA"/>
</dbReference>
<dbReference type="AlphaFoldDB" id="A0AAV9HYP5"/>
<comment type="caution">
    <text evidence="1">The sequence shown here is derived from an EMBL/GenBank/DDBJ whole genome shotgun (WGS) entry which is preliminary data.</text>
</comment>
<dbReference type="Proteomes" id="UP001321749">
    <property type="component" value="Unassembled WGS sequence"/>
</dbReference>
<sequence length="79" mass="8846">MRKLLMSRSLRIWLLGTGLGLYCELNTKLYALRTVSHLSFLLGGQQSLPRVTKHCLIPEPSGLDVSSRYKSPKAMGWGN</sequence>
<protein>
    <recommendedName>
        <fullName evidence="3">Secreted protein</fullName>
    </recommendedName>
</protein>
<reference evidence="1" key="1">
    <citation type="journal article" date="2023" name="Mol. Phylogenet. Evol.">
        <title>Genome-scale phylogeny and comparative genomics of the fungal order Sordariales.</title>
        <authorList>
            <person name="Hensen N."/>
            <person name="Bonometti L."/>
            <person name="Westerberg I."/>
            <person name="Brannstrom I.O."/>
            <person name="Guillou S."/>
            <person name="Cros-Aarteil S."/>
            <person name="Calhoun S."/>
            <person name="Haridas S."/>
            <person name="Kuo A."/>
            <person name="Mondo S."/>
            <person name="Pangilinan J."/>
            <person name="Riley R."/>
            <person name="LaButti K."/>
            <person name="Andreopoulos B."/>
            <person name="Lipzen A."/>
            <person name="Chen C."/>
            <person name="Yan M."/>
            <person name="Daum C."/>
            <person name="Ng V."/>
            <person name="Clum A."/>
            <person name="Steindorff A."/>
            <person name="Ohm R.A."/>
            <person name="Martin F."/>
            <person name="Silar P."/>
            <person name="Natvig D.O."/>
            <person name="Lalanne C."/>
            <person name="Gautier V."/>
            <person name="Ament-Velasquez S.L."/>
            <person name="Kruys A."/>
            <person name="Hutchinson M.I."/>
            <person name="Powell A.J."/>
            <person name="Barry K."/>
            <person name="Miller A.N."/>
            <person name="Grigoriev I.V."/>
            <person name="Debuchy R."/>
            <person name="Gladieux P."/>
            <person name="Hiltunen Thoren M."/>
            <person name="Johannesson H."/>
        </authorList>
    </citation>
    <scope>NUCLEOTIDE SEQUENCE</scope>
    <source>
        <strain evidence="1">PSN324</strain>
    </source>
</reference>
<proteinExistence type="predicted"/>
<keyword evidence="2" id="KW-1185">Reference proteome</keyword>
<evidence type="ECO:0000313" key="1">
    <source>
        <dbReference type="EMBL" id="KAK4465836.1"/>
    </source>
</evidence>
<accession>A0AAV9HYP5</accession>
<gene>
    <name evidence="1" type="ORF">QBC42DRAFT_108436</name>
</gene>
<reference evidence="1" key="2">
    <citation type="submission" date="2023-06" db="EMBL/GenBank/DDBJ databases">
        <authorList>
            <consortium name="Lawrence Berkeley National Laboratory"/>
            <person name="Mondo S.J."/>
            <person name="Hensen N."/>
            <person name="Bonometti L."/>
            <person name="Westerberg I."/>
            <person name="Brannstrom I.O."/>
            <person name="Guillou S."/>
            <person name="Cros-Aarteil S."/>
            <person name="Calhoun S."/>
            <person name="Haridas S."/>
            <person name="Kuo A."/>
            <person name="Pangilinan J."/>
            <person name="Riley R."/>
            <person name="Labutti K."/>
            <person name="Andreopoulos B."/>
            <person name="Lipzen A."/>
            <person name="Chen C."/>
            <person name="Yanf M."/>
            <person name="Daum C."/>
            <person name="Ng V."/>
            <person name="Clum A."/>
            <person name="Steindorff A."/>
            <person name="Ohm R."/>
            <person name="Martin F."/>
            <person name="Silar P."/>
            <person name="Natvig D."/>
            <person name="Lalanne C."/>
            <person name="Gautier V."/>
            <person name="Ament-Velasquez S.L."/>
            <person name="Kruys A."/>
            <person name="Hutchinson M.I."/>
            <person name="Powell A.J."/>
            <person name="Barry K."/>
            <person name="Miller A.N."/>
            <person name="Grigoriev I.V."/>
            <person name="Debuchy R."/>
            <person name="Gladieux P."/>
            <person name="Thoren M.H."/>
            <person name="Johannesson H."/>
        </authorList>
    </citation>
    <scope>NUCLEOTIDE SEQUENCE</scope>
    <source>
        <strain evidence="1">PSN324</strain>
    </source>
</reference>
<evidence type="ECO:0008006" key="3">
    <source>
        <dbReference type="Google" id="ProtNLM"/>
    </source>
</evidence>
<organism evidence="1 2">
    <name type="scientific">Cladorrhinum samala</name>
    <dbReference type="NCBI Taxonomy" id="585594"/>
    <lineage>
        <taxon>Eukaryota</taxon>
        <taxon>Fungi</taxon>
        <taxon>Dikarya</taxon>
        <taxon>Ascomycota</taxon>
        <taxon>Pezizomycotina</taxon>
        <taxon>Sordariomycetes</taxon>
        <taxon>Sordariomycetidae</taxon>
        <taxon>Sordariales</taxon>
        <taxon>Podosporaceae</taxon>
        <taxon>Cladorrhinum</taxon>
    </lineage>
</organism>